<dbReference type="GO" id="GO:0015929">
    <property type="term" value="F:hexosaminidase activity"/>
    <property type="evidence" value="ECO:0007669"/>
    <property type="project" value="InterPro"/>
</dbReference>
<keyword evidence="2" id="KW-1185">Reference proteome</keyword>
<dbReference type="STRING" id="6265.A0A0B2W2H3"/>
<sequence>MIKHQVFENHQVRGWLGRFNSTHNYTQLWYLNDLYGLIQESYFNMLNVEKSIREALEPIYQNSTIDEWLYEYVDPVLERLVRYLDDIDRLKKERAFPRRNFKILRNIRAIRRQ</sequence>
<reference evidence="1 2" key="1">
    <citation type="submission" date="2014-11" db="EMBL/GenBank/DDBJ databases">
        <title>Genetic blueprint of the zoonotic pathogen Toxocara canis.</title>
        <authorList>
            <person name="Zhu X.-Q."/>
            <person name="Korhonen P.K."/>
            <person name="Cai H."/>
            <person name="Young N.D."/>
            <person name="Nejsum P."/>
            <person name="von Samson-Himmelstjerna G."/>
            <person name="Boag P.R."/>
            <person name="Tan P."/>
            <person name="Li Q."/>
            <person name="Min J."/>
            <person name="Yang Y."/>
            <person name="Wang X."/>
            <person name="Fang X."/>
            <person name="Hall R.S."/>
            <person name="Hofmann A."/>
            <person name="Sternberg P.W."/>
            <person name="Jex A.R."/>
            <person name="Gasser R.B."/>
        </authorList>
    </citation>
    <scope>NUCLEOTIDE SEQUENCE [LARGE SCALE GENOMIC DNA]</scope>
    <source>
        <strain evidence="1">PN_DK_2014</strain>
    </source>
</reference>
<gene>
    <name evidence="1" type="ORF">Tcan_16898</name>
</gene>
<evidence type="ECO:0000313" key="2">
    <source>
        <dbReference type="Proteomes" id="UP000031036"/>
    </source>
</evidence>
<name>A0A0B2W2H3_TOXCA</name>
<evidence type="ECO:0000313" key="1">
    <source>
        <dbReference type="EMBL" id="KHN88183.1"/>
    </source>
</evidence>
<proteinExistence type="predicted"/>
<dbReference type="EMBL" id="JPKZ01000259">
    <property type="protein sequence ID" value="KHN88183.1"/>
    <property type="molecule type" value="Genomic_DNA"/>
</dbReference>
<dbReference type="PANTHER" id="PTHR21040">
    <property type="entry name" value="BCDNA.GH04120"/>
    <property type="match status" value="1"/>
</dbReference>
<accession>A0A0B2W2H3</accession>
<dbReference type="OrthoDB" id="47475at2759"/>
<dbReference type="OMA" id="IMNCPEN"/>
<protein>
    <submittedName>
        <fullName evidence="1">Uncharacterized protein</fullName>
    </submittedName>
</protein>
<comment type="caution">
    <text evidence="1">The sequence shown here is derived from an EMBL/GenBank/DDBJ whole genome shotgun (WGS) entry which is preliminary data.</text>
</comment>
<dbReference type="PANTHER" id="PTHR21040:SF8">
    <property type="entry name" value="BCDNA.GH04120"/>
    <property type="match status" value="1"/>
</dbReference>
<dbReference type="InterPro" id="IPR038901">
    <property type="entry name" value="HEXDC-like"/>
</dbReference>
<organism evidence="1 2">
    <name type="scientific">Toxocara canis</name>
    <name type="common">Canine roundworm</name>
    <dbReference type="NCBI Taxonomy" id="6265"/>
    <lineage>
        <taxon>Eukaryota</taxon>
        <taxon>Metazoa</taxon>
        <taxon>Ecdysozoa</taxon>
        <taxon>Nematoda</taxon>
        <taxon>Chromadorea</taxon>
        <taxon>Rhabditida</taxon>
        <taxon>Spirurina</taxon>
        <taxon>Ascaridomorpha</taxon>
        <taxon>Ascaridoidea</taxon>
        <taxon>Toxocaridae</taxon>
        <taxon>Toxocara</taxon>
    </lineage>
</organism>
<dbReference type="Proteomes" id="UP000031036">
    <property type="component" value="Unassembled WGS sequence"/>
</dbReference>
<dbReference type="AlphaFoldDB" id="A0A0B2W2H3"/>